<dbReference type="AlphaFoldDB" id="F0ZE61"/>
<protein>
    <submittedName>
        <fullName evidence="1">Uncharacterized protein</fullName>
    </submittedName>
</protein>
<dbReference type="PANTHER" id="PTHR31550">
    <property type="entry name" value="ANKYRIN REPEAT PROTEIN-RELATED-RELATED"/>
    <property type="match status" value="1"/>
</dbReference>
<organism evidence="1 2">
    <name type="scientific">Dictyostelium purpureum</name>
    <name type="common">Slime mold</name>
    <dbReference type="NCBI Taxonomy" id="5786"/>
    <lineage>
        <taxon>Eukaryota</taxon>
        <taxon>Amoebozoa</taxon>
        <taxon>Evosea</taxon>
        <taxon>Eumycetozoa</taxon>
        <taxon>Dictyostelia</taxon>
        <taxon>Dictyosteliales</taxon>
        <taxon>Dictyosteliaceae</taxon>
        <taxon>Dictyostelium</taxon>
    </lineage>
</organism>
<gene>
    <name evidence="1" type="ORF">DICPUDRAFT_76612</name>
</gene>
<dbReference type="EMBL" id="GL870991">
    <property type="protein sequence ID" value="EGC37747.1"/>
    <property type="molecule type" value="Genomic_DNA"/>
</dbReference>
<dbReference type="PANTHER" id="PTHR31550:SF10">
    <property type="entry name" value="PROTEIN KINASE DOMAIN-CONTAINING PROTEIN"/>
    <property type="match status" value="1"/>
</dbReference>
<dbReference type="VEuPathDB" id="AmoebaDB:DICPUDRAFT_76612"/>
<dbReference type="InParanoid" id="F0ZE61"/>
<proteinExistence type="predicted"/>
<dbReference type="RefSeq" id="XP_003285686.1">
    <property type="nucleotide sequence ID" value="XM_003285638.1"/>
</dbReference>
<dbReference type="eggNOG" id="ENOG502SUIZ">
    <property type="taxonomic scope" value="Eukaryota"/>
</dbReference>
<evidence type="ECO:0000313" key="1">
    <source>
        <dbReference type="EMBL" id="EGC37747.1"/>
    </source>
</evidence>
<keyword evidence="2" id="KW-1185">Reference proteome</keyword>
<dbReference type="KEGG" id="dpp:DICPUDRAFT_76612"/>
<sequence length="980" mass="116665">MDIIFFKVWRNNYLKLLVLSFIKKTTNINIVYRNYESTTNLLLMAENAKINMIGDKLKTNKYLFLGYKSPFQYFFDPLAEFNIPAIDPFLVINSQEFGNMLWDKYKDYFKRNPLSINGSGSSTRTLKKVYEMWYGGNETSALKHYRLYSLIYQILENYEDEAQPLDYFLDLLNKDTNVNNEEQLELSTMQNQSPENQIVDLIYRGGKIPIYSHHRLEGNENFELLNILKKDFIEKKMGVNLKNFLSSFKKMKISRGFKMFDKDQLNTLVSKFLNDHSCTIEEKKKLKNRKQKKEIHEYCYSIEHIKLYILNKINKKKKELSIKEIEFKKALQNSEITNLKTLVLLVEKYLVGPDGYELDFYKYMGDYYTLFQLENNSIKEIGIRGKEYGPFFIYQFSIINFSIDFLKLSLSFKGVKRLPKRLKLKFIYFEKVKFDNSNFEKINSFFKFFVSIKLETKHWSRLFKFMILHYEFELFKWVLDNFHEIGSNFKQLFTTKKIKNVPKYLKRHGVDPNLKKTIYFFEILNEIYINCGLKNEFKENFIKFYFPSSIINGLLEKYRYGENIAFDTYIKNKLEEEKPSDYFGDHFNIDNPTIYYDVIDSNLLQIYFHNKVKAGKIYTNNSGVLITNLVKYILYLDFESISTIIPNITIPNKINNSIDLVYYLYKNDYLNSFSLQYFLEECIRCIKFEREVIFNLLNYKPQQNQSLVTHFKDYFDGIDNRHKKNLSFTIAPAQKEKTHSWVKDSLYMGNFENVFQYLEKNPIKEDSIFLYVIDLICSVSISKDWFAKFYITLFKGCINEMDINFIGGLNIEIFEFLWDNHLETESSKISFLYSIFNNKETIGNIRIHTLFEYILKEKKHFILSLNLSCTQIKKIIRRLLLYGNITLFELTLSLFSNIVFEINSSILLKLIINDRYDAIEYIFNNNLVPSFRDTIGKDNLDSLLIKEYNNTELVSEGKKPTSKSMFILIHTIINLQNKIK</sequence>
<reference evidence="2" key="1">
    <citation type="journal article" date="2011" name="Genome Biol.">
        <title>Comparative genomics of the social amoebae Dictyostelium discoideum and Dictyostelium purpureum.</title>
        <authorList>
            <consortium name="US DOE Joint Genome Institute (JGI-PGF)"/>
            <person name="Sucgang R."/>
            <person name="Kuo A."/>
            <person name="Tian X."/>
            <person name="Salerno W."/>
            <person name="Parikh A."/>
            <person name="Feasley C.L."/>
            <person name="Dalin E."/>
            <person name="Tu H."/>
            <person name="Huang E."/>
            <person name="Barry K."/>
            <person name="Lindquist E."/>
            <person name="Shapiro H."/>
            <person name="Bruce D."/>
            <person name="Schmutz J."/>
            <person name="Salamov A."/>
            <person name="Fey P."/>
            <person name="Gaudet P."/>
            <person name="Anjard C."/>
            <person name="Babu M.M."/>
            <person name="Basu S."/>
            <person name="Bushmanova Y."/>
            <person name="van der Wel H."/>
            <person name="Katoh-Kurasawa M."/>
            <person name="Dinh C."/>
            <person name="Coutinho P.M."/>
            <person name="Saito T."/>
            <person name="Elias M."/>
            <person name="Schaap P."/>
            <person name="Kay R.R."/>
            <person name="Henrissat B."/>
            <person name="Eichinger L."/>
            <person name="Rivero F."/>
            <person name="Putnam N.H."/>
            <person name="West C.M."/>
            <person name="Loomis W.F."/>
            <person name="Chisholm R.L."/>
            <person name="Shaulsky G."/>
            <person name="Strassmann J.E."/>
            <person name="Queller D.C."/>
            <person name="Kuspa A."/>
            <person name="Grigoriev I.V."/>
        </authorList>
    </citation>
    <scope>NUCLEOTIDE SEQUENCE [LARGE SCALE GENOMIC DNA]</scope>
    <source>
        <strain evidence="2">QSDP1</strain>
    </source>
</reference>
<dbReference type="Proteomes" id="UP000001064">
    <property type="component" value="Unassembled WGS sequence"/>
</dbReference>
<name>F0ZE61_DICPU</name>
<accession>F0ZE61</accession>
<evidence type="ECO:0000313" key="2">
    <source>
        <dbReference type="Proteomes" id="UP000001064"/>
    </source>
</evidence>
<dbReference type="GeneID" id="10499101"/>